<keyword evidence="4" id="KW-0731">Sigma factor</keyword>
<dbReference type="InterPro" id="IPR014284">
    <property type="entry name" value="RNA_pol_sigma-70_dom"/>
</dbReference>
<dbReference type="InterPro" id="IPR007627">
    <property type="entry name" value="RNA_pol_sigma70_r2"/>
</dbReference>
<protein>
    <recommendedName>
        <fullName evidence="2">RNA polymerase sigma factor SigS</fullName>
    </recommendedName>
</protein>
<dbReference type="SUPFAM" id="SSF46894">
    <property type="entry name" value="C-terminal effector domain of the bipartite response regulators"/>
    <property type="match status" value="1"/>
</dbReference>
<evidence type="ECO:0000259" key="7">
    <source>
        <dbReference type="SMART" id="SM00421"/>
    </source>
</evidence>
<evidence type="ECO:0000313" key="8">
    <source>
        <dbReference type="EMBL" id="SEA54989.1"/>
    </source>
</evidence>
<dbReference type="AlphaFoldDB" id="A0A1H4C3N7"/>
<keyword evidence="5" id="KW-0804">Transcription</keyword>
<keyword evidence="3" id="KW-0805">Transcription regulation</keyword>
<dbReference type="Proteomes" id="UP000199041">
    <property type="component" value="Unassembled WGS sequence"/>
</dbReference>
<dbReference type="EMBL" id="FNQY01000027">
    <property type="protein sequence ID" value="SEA54989.1"/>
    <property type="molecule type" value="Genomic_DNA"/>
</dbReference>
<dbReference type="GO" id="GO:0003677">
    <property type="term" value="F:DNA binding"/>
    <property type="evidence" value="ECO:0007669"/>
    <property type="project" value="InterPro"/>
</dbReference>
<dbReference type="SUPFAM" id="SSF88946">
    <property type="entry name" value="Sigma2 domain of RNA polymerase sigma factors"/>
    <property type="match status" value="1"/>
</dbReference>
<comment type="similarity">
    <text evidence="1">Belongs to the sigma-70 factor family.</text>
</comment>
<dbReference type="InterPro" id="IPR000792">
    <property type="entry name" value="Tscrpt_reg_LuxR_C"/>
</dbReference>
<dbReference type="GO" id="GO:0016987">
    <property type="term" value="F:sigma factor activity"/>
    <property type="evidence" value="ECO:0007669"/>
    <property type="project" value="UniProtKB-KW"/>
</dbReference>
<dbReference type="Pfam" id="PF08281">
    <property type="entry name" value="Sigma70_r4_2"/>
    <property type="match status" value="1"/>
</dbReference>
<dbReference type="PANTHER" id="PTHR43133:SF46">
    <property type="entry name" value="RNA POLYMERASE SIGMA-70 FACTOR ECF SUBFAMILY"/>
    <property type="match status" value="1"/>
</dbReference>
<evidence type="ECO:0000256" key="5">
    <source>
        <dbReference type="ARBA" id="ARBA00023163"/>
    </source>
</evidence>
<name>A0A1H4C3N7_9BACT</name>
<dbReference type="InterPro" id="IPR016032">
    <property type="entry name" value="Sig_transdc_resp-reg_C-effctor"/>
</dbReference>
<evidence type="ECO:0000256" key="4">
    <source>
        <dbReference type="ARBA" id="ARBA00023082"/>
    </source>
</evidence>
<dbReference type="RefSeq" id="WP_091400727.1">
    <property type="nucleotide sequence ID" value="NZ_FNQY01000027.1"/>
</dbReference>
<evidence type="ECO:0000313" key="9">
    <source>
        <dbReference type="Proteomes" id="UP000199041"/>
    </source>
</evidence>
<dbReference type="GO" id="GO:0006352">
    <property type="term" value="P:DNA-templated transcription initiation"/>
    <property type="evidence" value="ECO:0007669"/>
    <property type="project" value="InterPro"/>
</dbReference>
<dbReference type="STRING" id="551991.SAMN05192529_12714"/>
<dbReference type="NCBIfam" id="TIGR02937">
    <property type="entry name" value="sigma70-ECF"/>
    <property type="match status" value="1"/>
</dbReference>
<comment type="function">
    <text evidence="6">Sigma factors are initiation factors that promote the attachment of RNA polymerase to specific initiation sites and are then released. Sigma-S contributes to the protection against external stress, thus playing a role in cellular fitness and survival.</text>
</comment>
<keyword evidence="9" id="KW-1185">Reference proteome</keyword>
<dbReference type="Pfam" id="PF04542">
    <property type="entry name" value="Sigma70_r2"/>
    <property type="match status" value="1"/>
</dbReference>
<evidence type="ECO:0000256" key="2">
    <source>
        <dbReference type="ARBA" id="ARBA00021245"/>
    </source>
</evidence>
<dbReference type="Gene3D" id="1.10.1740.10">
    <property type="match status" value="1"/>
</dbReference>
<organism evidence="8 9">
    <name type="scientific">Arachidicoccus rhizosphaerae</name>
    <dbReference type="NCBI Taxonomy" id="551991"/>
    <lineage>
        <taxon>Bacteria</taxon>
        <taxon>Pseudomonadati</taxon>
        <taxon>Bacteroidota</taxon>
        <taxon>Chitinophagia</taxon>
        <taxon>Chitinophagales</taxon>
        <taxon>Chitinophagaceae</taxon>
        <taxon>Arachidicoccus</taxon>
    </lineage>
</organism>
<dbReference type="InterPro" id="IPR013249">
    <property type="entry name" value="RNA_pol_sigma70_r4_t2"/>
</dbReference>
<sequence>MEKSRSTYSDIELMQLLKQDQQWAFECIYNEHWEHLYNHAYKRIGIQYIVEDALQNVFGRIWLKRASLDIINFRAYLTTAMMHECIHILSENKQVDAFYEKFEQLEEVLGDAGYGHIIQKELLEVAYQYADTLPEKKKQLFLLHLKGYDTKEISLYLKLSRKTIQNQLGVILKNLKNSGAIHLILLFEAIKDIF</sequence>
<dbReference type="OrthoDB" id="679904at2"/>
<evidence type="ECO:0000256" key="1">
    <source>
        <dbReference type="ARBA" id="ARBA00007788"/>
    </source>
</evidence>
<evidence type="ECO:0000256" key="6">
    <source>
        <dbReference type="ARBA" id="ARBA00024701"/>
    </source>
</evidence>
<dbReference type="PANTHER" id="PTHR43133">
    <property type="entry name" value="RNA POLYMERASE ECF-TYPE SIGMA FACTO"/>
    <property type="match status" value="1"/>
</dbReference>
<accession>A0A1H4C3N7</accession>
<dbReference type="InterPro" id="IPR039425">
    <property type="entry name" value="RNA_pol_sigma-70-like"/>
</dbReference>
<proteinExistence type="inferred from homology"/>
<dbReference type="InterPro" id="IPR013325">
    <property type="entry name" value="RNA_pol_sigma_r2"/>
</dbReference>
<evidence type="ECO:0000256" key="3">
    <source>
        <dbReference type="ARBA" id="ARBA00023015"/>
    </source>
</evidence>
<feature type="domain" description="HTH luxR-type" evidence="7">
    <location>
        <begin position="130"/>
        <end position="187"/>
    </location>
</feature>
<gene>
    <name evidence="8" type="ORF">SAMN05192529_12714</name>
</gene>
<reference evidence="8 9" key="1">
    <citation type="submission" date="2016-10" db="EMBL/GenBank/DDBJ databases">
        <authorList>
            <person name="de Groot N.N."/>
        </authorList>
    </citation>
    <scope>NUCLEOTIDE SEQUENCE [LARGE SCALE GENOMIC DNA]</scope>
    <source>
        <strain evidence="8 9">Vu-144</strain>
    </source>
</reference>
<dbReference type="SMART" id="SM00421">
    <property type="entry name" value="HTH_LUXR"/>
    <property type="match status" value="1"/>
</dbReference>